<dbReference type="PANTHER" id="PTHR10485:SF0">
    <property type="entry name" value="AT05822P-RELATED"/>
    <property type="match status" value="1"/>
</dbReference>
<evidence type="ECO:0000256" key="10">
    <source>
        <dbReference type="ARBA" id="ARBA00023136"/>
    </source>
</evidence>
<reference evidence="15" key="2">
    <citation type="journal article" date="2018" name="Nat. Microbiol.">
        <title>Leveraging single-cell genomics to expand the fungal tree of life.</title>
        <authorList>
            <person name="Ahrendt S.R."/>
            <person name="Quandt C.A."/>
            <person name="Ciobanu D."/>
            <person name="Clum A."/>
            <person name="Salamov A."/>
            <person name="Andreopoulos B."/>
            <person name="Cheng J.F."/>
            <person name="Woyke T."/>
            <person name="Pelin A."/>
            <person name="Henrissat B."/>
            <person name="Reynolds N.K."/>
            <person name="Benny G.L."/>
            <person name="Smith M.E."/>
            <person name="James T.Y."/>
            <person name="Grigoriev I.V."/>
        </authorList>
    </citation>
    <scope>NUCLEOTIDE SEQUENCE [LARGE SCALE GENOMIC DNA]</scope>
    <source>
        <strain evidence="15">CSF55</strain>
    </source>
</reference>
<protein>
    <submittedName>
        <fullName evidence="13">Mitochondrial import inner membrane translocase subunit Tim17-B-like protein</fullName>
    </submittedName>
    <submittedName>
        <fullName evidence="12">Tim17/Tim22/Tim23/peroxisomal protein PMP24 domain-containing protein</fullName>
    </submittedName>
</protein>
<feature type="transmembrane region" description="Helical" evidence="11">
    <location>
        <begin position="110"/>
        <end position="132"/>
    </location>
</feature>
<comment type="subcellular location">
    <subcellularLocation>
        <location evidence="1">Mitochondrion inner membrane</location>
        <topology evidence="1">Multi-pass membrane protein</topology>
    </subcellularLocation>
</comment>
<evidence type="ECO:0000256" key="9">
    <source>
        <dbReference type="ARBA" id="ARBA00023128"/>
    </source>
</evidence>
<evidence type="ECO:0000256" key="2">
    <source>
        <dbReference type="ARBA" id="ARBA00008444"/>
    </source>
</evidence>
<dbReference type="GO" id="GO:0008320">
    <property type="term" value="F:protein transmembrane transporter activity"/>
    <property type="evidence" value="ECO:0007669"/>
    <property type="project" value="EnsemblFungi"/>
</dbReference>
<keyword evidence="14" id="KW-1185">Reference proteome</keyword>
<comment type="similarity">
    <text evidence="2">Belongs to the Tim17/Tim22/Tim23 family.</text>
</comment>
<accession>A0A075B1Y2</accession>
<evidence type="ECO:0000313" key="14">
    <source>
        <dbReference type="Proteomes" id="UP000030755"/>
    </source>
</evidence>
<dbReference type="EMBL" id="ML005025">
    <property type="protein sequence ID" value="RKP20758.1"/>
    <property type="molecule type" value="Genomic_DNA"/>
</dbReference>
<evidence type="ECO:0000256" key="8">
    <source>
        <dbReference type="ARBA" id="ARBA00023010"/>
    </source>
</evidence>
<keyword evidence="6" id="KW-0653">Protein transport</keyword>
<keyword evidence="4 11" id="KW-0812">Transmembrane</keyword>
<gene>
    <name evidence="12" type="ORF">O9G_001562</name>
    <name evidence="13" type="ORF">ROZALSC1DRAFT_27788</name>
</gene>
<dbReference type="STRING" id="988480.A0A075B1Y2"/>
<dbReference type="Proteomes" id="UP000030755">
    <property type="component" value="Unassembled WGS sequence"/>
</dbReference>
<evidence type="ECO:0000256" key="4">
    <source>
        <dbReference type="ARBA" id="ARBA00022692"/>
    </source>
</evidence>
<proteinExistence type="inferred from homology"/>
<reference evidence="13" key="3">
    <citation type="submission" date="2018-08" db="EMBL/GenBank/DDBJ databases">
        <title>Leveraging single-cell genomics to expand the Fungal Tree of Life.</title>
        <authorList>
            <consortium name="DOE Joint Genome Institute"/>
            <person name="Ahrendt S.R."/>
            <person name="Quandt C.A."/>
            <person name="Ciobanu D."/>
            <person name="Clum A."/>
            <person name="Salamov A."/>
            <person name="Andreopoulos B."/>
            <person name="Cheng J.-F."/>
            <person name="Woyke T."/>
            <person name="Pelin A."/>
            <person name="Henrissat B."/>
            <person name="Reynolds N."/>
            <person name="Benny G.L."/>
            <person name="Smith M.E."/>
            <person name="James T.Y."/>
            <person name="Grigoriev I.V."/>
        </authorList>
    </citation>
    <scope>NUCLEOTIDE SEQUENCE</scope>
    <source>
        <strain evidence="13">CSF55</strain>
    </source>
</reference>
<dbReference type="HOGENOM" id="CLU_087811_3_0_1"/>
<keyword evidence="7 11" id="KW-1133">Transmembrane helix</keyword>
<keyword evidence="3" id="KW-0813">Transport</keyword>
<evidence type="ECO:0000313" key="13">
    <source>
        <dbReference type="EMBL" id="RKP20758.1"/>
    </source>
</evidence>
<evidence type="ECO:0000256" key="1">
    <source>
        <dbReference type="ARBA" id="ARBA00004448"/>
    </source>
</evidence>
<keyword evidence="10 11" id="KW-0472">Membrane</keyword>
<organism evidence="12 14">
    <name type="scientific">Rozella allomycis (strain CSF55)</name>
    <dbReference type="NCBI Taxonomy" id="988480"/>
    <lineage>
        <taxon>Eukaryota</taxon>
        <taxon>Fungi</taxon>
        <taxon>Fungi incertae sedis</taxon>
        <taxon>Cryptomycota</taxon>
        <taxon>Cryptomycota incertae sedis</taxon>
        <taxon>Rozella</taxon>
    </lineage>
</organism>
<keyword evidence="8" id="KW-0811">Translocation</keyword>
<dbReference type="EMBL" id="KE560523">
    <property type="protein sequence ID" value="EPZ36578.1"/>
    <property type="molecule type" value="Genomic_DNA"/>
</dbReference>
<evidence type="ECO:0000313" key="15">
    <source>
        <dbReference type="Proteomes" id="UP000281549"/>
    </source>
</evidence>
<dbReference type="OMA" id="FDCTFQY"/>
<evidence type="ECO:0000256" key="3">
    <source>
        <dbReference type="ARBA" id="ARBA00022448"/>
    </source>
</evidence>
<keyword evidence="9" id="KW-0496">Mitochondrion</keyword>
<dbReference type="AlphaFoldDB" id="A0A075B1Y2"/>
<evidence type="ECO:0000313" key="12">
    <source>
        <dbReference type="EMBL" id="EPZ36578.1"/>
    </source>
</evidence>
<evidence type="ECO:0000256" key="11">
    <source>
        <dbReference type="SAM" id="Phobius"/>
    </source>
</evidence>
<evidence type="ECO:0000256" key="5">
    <source>
        <dbReference type="ARBA" id="ARBA00022792"/>
    </source>
</evidence>
<dbReference type="GO" id="GO:0005744">
    <property type="term" value="C:TIM23 mitochondrial import inner membrane translocase complex"/>
    <property type="evidence" value="ECO:0007669"/>
    <property type="project" value="EnsemblFungi"/>
</dbReference>
<dbReference type="PANTHER" id="PTHR10485">
    <property type="entry name" value="MITOCHONDRIAL IMPORT INNER MEMBRANE TRANSLOCASE SUBUNIT TIM-17"/>
    <property type="match status" value="1"/>
</dbReference>
<name>A0A075B1Y2_ROZAC</name>
<sequence length="155" mass="16114">MSQDHTRAPCPWRILEDFGGAFSMGVVGSGIWNFASGFMNAPKGKRLAGSLNAMKTHAPIRGGQFAAWGGLYSAFDCTLMQIRGKEDPWNAIMSGALAGGVIQARKGWSAILVSAFAGGLILGVIEGVGIAINRAMSGMHAPVAPMLPETAHATA</sequence>
<reference evidence="12 14" key="1">
    <citation type="journal article" date="2013" name="Curr. Biol.">
        <title>Shared signatures of parasitism and phylogenomics unite Cryptomycota and microsporidia.</title>
        <authorList>
            <person name="James T.Y."/>
            <person name="Pelin A."/>
            <person name="Bonen L."/>
            <person name="Ahrendt S."/>
            <person name="Sain D."/>
            <person name="Corradi N."/>
            <person name="Stajich J.E."/>
        </authorList>
    </citation>
    <scope>NUCLEOTIDE SEQUENCE [LARGE SCALE GENOMIC DNA]</scope>
    <source>
        <strain evidence="12">CSF55</strain>
        <strain evidence="12">CSF55</strain>
    </source>
</reference>
<evidence type="ECO:0000256" key="6">
    <source>
        <dbReference type="ARBA" id="ARBA00022927"/>
    </source>
</evidence>
<dbReference type="OrthoDB" id="2261329at2759"/>
<dbReference type="GO" id="GO:0030150">
    <property type="term" value="P:protein import into mitochondrial matrix"/>
    <property type="evidence" value="ECO:0007669"/>
    <property type="project" value="EnsemblFungi"/>
</dbReference>
<dbReference type="Proteomes" id="UP000281549">
    <property type="component" value="Unassembled WGS sequence"/>
</dbReference>
<keyword evidence="5" id="KW-0999">Mitochondrion inner membrane</keyword>
<dbReference type="Pfam" id="PF02466">
    <property type="entry name" value="Tim17"/>
    <property type="match status" value="1"/>
</dbReference>
<evidence type="ECO:0000256" key="7">
    <source>
        <dbReference type="ARBA" id="ARBA00022989"/>
    </source>
</evidence>